<sequence>MISLVGTFLNSAGKKHTLNIKNPDTEKSPEEIKEAFELLSSLDIFEKDGIDLFQEVVSAKYVETIETPLFMEDEFFGEPNKPISLNQSTLLLAWQEPSTDLANEEVLANCPAQVALPVAKQQTALIEKDTKELKPELPSEPTSLDTPRKPPNTIKKLFSRRFRKKPIPQQQKNSPDPPIP</sequence>
<keyword evidence="3" id="KW-1185">Reference proteome</keyword>
<dbReference type="RefSeq" id="WP_207671858.1">
    <property type="nucleotide sequence ID" value="NZ_JAFREM010000004.1"/>
</dbReference>
<proteinExistence type="predicted"/>
<evidence type="ECO:0000313" key="3">
    <source>
        <dbReference type="Proteomes" id="UP000664601"/>
    </source>
</evidence>
<dbReference type="Pfam" id="PF11148">
    <property type="entry name" value="DUF2922"/>
    <property type="match status" value="1"/>
</dbReference>
<name>A0ABS3L5Q8_9ENTE</name>
<organism evidence="2 3">
    <name type="scientific">Candidatus Enterococcus moelleringii</name>
    <dbReference type="NCBI Taxonomy" id="2815325"/>
    <lineage>
        <taxon>Bacteria</taxon>
        <taxon>Bacillati</taxon>
        <taxon>Bacillota</taxon>
        <taxon>Bacilli</taxon>
        <taxon>Lactobacillales</taxon>
        <taxon>Enterococcaceae</taxon>
        <taxon>Enterococcus</taxon>
    </lineage>
</organism>
<accession>A0ABS3L5Q8</accession>
<protein>
    <submittedName>
        <fullName evidence="2">DUF2922 domain-containing protein</fullName>
    </submittedName>
</protein>
<evidence type="ECO:0000256" key="1">
    <source>
        <dbReference type="SAM" id="MobiDB-lite"/>
    </source>
</evidence>
<reference evidence="2 3" key="1">
    <citation type="submission" date="2021-03" db="EMBL/GenBank/DDBJ databases">
        <title>Enterococcal diversity collection.</title>
        <authorList>
            <person name="Gilmore M.S."/>
            <person name="Schwartzman J."/>
            <person name="Van Tyne D."/>
            <person name="Martin M."/>
            <person name="Earl A.M."/>
            <person name="Manson A.L."/>
            <person name="Straub T."/>
            <person name="Salamzade R."/>
            <person name="Saavedra J."/>
            <person name="Lebreton F."/>
            <person name="Prichula J."/>
            <person name="Schaufler K."/>
            <person name="Gaca A."/>
            <person name="Sgardioli B."/>
            <person name="Wagenaar J."/>
            <person name="Strong T."/>
        </authorList>
    </citation>
    <scope>NUCLEOTIDE SEQUENCE [LARGE SCALE GENOMIC DNA]</scope>
    <source>
        <strain evidence="2 3">669A</strain>
    </source>
</reference>
<feature type="region of interest" description="Disordered" evidence="1">
    <location>
        <begin position="129"/>
        <end position="180"/>
    </location>
</feature>
<dbReference type="Proteomes" id="UP000664601">
    <property type="component" value="Unassembled WGS sequence"/>
</dbReference>
<comment type="caution">
    <text evidence="2">The sequence shown here is derived from an EMBL/GenBank/DDBJ whole genome shotgun (WGS) entry which is preliminary data.</text>
</comment>
<dbReference type="InterPro" id="IPR021321">
    <property type="entry name" value="DUF2922"/>
</dbReference>
<dbReference type="EMBL" id="JAFREM010000004">
    <property type="protein sequence ID" value="MBO1304910.1"/>
    <property type="molecule type" value="Genomic_DNA"/>
</dbReference>
<gene>
    <name evidence="2" type="ORF">JZO70_01955</name>
</gene>
<evidence type="ECO:0000313" key="2">
    <source>
        <dbReference type="EMBL" id="MBO1304910.1"/>
    </source>
</evidence>
<feature type="compositionally biased region" description="Basic residues" evidence="1">
    <location>
        <begin position="157"/>
        <end position="166"/>
    </location>
</feature>